<evidence type="ECO:0000256" key="11">
    <source>
        <dbReference type="ARBA" id="ARBA00023316"/>
    </source>
</evidence>
<evidence type="ECO:0000256" key="15">
    <source>
        <dbReference type="PIRSR" id="PIRSR039102-3"/>
    </source>
</evidence>
<evidence type="ECO:0000256" key="13">
    <source>
        <dbReference type="PIRSR" id="PIRSR039102-1"/>
    </source>
</evidence>
<proteinExistence type="inferred from homology"/>
<gene>
    <name evidence="12" type="primary">ddl</name>
    <name evidence="18" type="ORF">LX16_0494</name>
</gene>
<dbReference type="Pfam" id="PF07478">
    <property type="entry name" value="Dala_Dala_lig_C"/>
    <property type="match status" value="1"/>
</dbReference>
<dbReference type="Gene3D" id="3.30.470.20">
    <property type="entry name" value="ATP-grasp fold, B domain"/>
    <property type="match status" value="1"/>
</dbReference>
<evidence type="ECO:0000256" key="16">
    <source>
        <dbReference type="PROSITE-ProRule" id="PRU00409"/>
    </source>
</evidence>
<dbReference type="GO" id="GO:0005524">
    <property type="term" value="F:ATP binding"/>
    <property type="evidence" value="ECO:0007669"/>
    <property type="project" value="UniProtKB-UniRule"/>
</dbReference>
<dbReference type="HAMAP" id="MF_00047">
    <property type="entry name" value="Dala_Dala_lig"/>
    <property type="match status" value="1"/>
</dbReference>
<dbReference type="AlphaFoldDB" id="A0A562VA98"/>
<comment type="pathway">
    <text evidence="12">Cell wall biogenesis; peptidoglycan biosynthesis.</text>
</comment>
<evidence type="ECO:0000313" key="18">
    <source>
        <dbReference type="EMBL" id="TWJ14802.1"/>
    </source>
</evidence>
<dbReference type="EC" id="6.3.2.4" evidence="12"/>
<comment type="catalytic activity">
    <reaction evidence="12">
        <text>2 D-alanine + ATP = D-alanyl-D-alanine + ADP + phosphate + H(+)</text>
        <dbReference type="Rhea" id="RHEA:11224"/>
        <dbReference type="ChEBI" id="CHEBI:15378"/>
        <dbReference type="ChEBI" id="CHEBI:30616"/>
        <dbReference type="ChEBI" id="CHEBI:43474"/>
        <dbReference type="ChEBI" id="CHEBI:57416"/>
        <dbReference type="ChEBI" id="CHEBI:57822"/>
        <dbReference type="ChEBI" id="CHEBI:456216"/>
        <dbReference type="EC" id="6.3.2.4"/>
    </reaction>
</comment>
<dbReference type="UniPathway" id="UPA00219"/>
<keyword evidence="5 14" id="KW-0547">Nucleotide-binding</keyword>
<dbReference type="RefSeq" id="WP_147132447.1">
    <property type="nucleotide sequence ID" value="NZ_BAABIJ010000001.1"/>
</dbReference>
<dbReference type="InterPro" id="IPR013815">
    <property type="entry name" value="ATP_grasp_subdomain_1"/>
</dbReference>
<evidence type="ECO:0000256" key="5">
    <source>
        <dbReference type="ARBA" id="ARBA00022741"/>
    </source>
</evidence>
<protein>
    <recommendedName>
        <fullName evidence="12">D-alanine--D-alanine ligase</fullName>
        <ecNumber evidence="12">6.3.2.4</ecNumber>
    </recommendedName>
    <alternativeName>
        <fullName evidence="12">D-Ala-D-Ala ligase</fullName>
    </alternativeName>
    <alternativeName>
        <fullName evidence="12">D-alanylalanine synthetase</fullName>
    </alternativeName>
</protein>
<comment type="cofactor">
    <cofactor evidence="1">
        <name>Mn(2+)</name>
        <dbReference type="ChEBI" id="CHEBI:29035"/>
    </cofactor>
</comment>
<dbReference type="Pfam" id="PF01820">
    <property type="entry name" value="Dala_Dala_lig_N"/>
    <property type="match status" value="1"/>
</dbReference>
<evidence type="ECO:0000256" key="2">
    <source>
        <dbReference type="ARBA" id="ARBA00010871"/>
    </source>
</evidence>
<feature type="binding site" evidence="14">
    <location>
        <position position="146"/>
    </location>
    <ligand>
        <name>ATP</name>
        <dbReference type="ChEBI" id="CHEBI:30616"/>
    </ligand>
</feature>
<keyword evidence="3 12" id="KW-0436">Ligase</keyword>
<feature type="binding site" evidence="15">
    <location>
        <position position="322"/>
    </location>
    <ligand>
        <name>Mg(2+)</name>
        <dbReference type="ChEBI" id="CHEBI:18420"/>
        <label>1</label>
    </ligand>
</feature>
<keyword evidence="10 15" id="KW-0464">Manganese</keyword>
<feature type="active site" evidence="13">
    <location>
        <position position="333"/>
    </location>
</feature>
<feature type="domain" description="ATP-grasp" evidence="17">
    <location>
        <begin position="150"/>
        <end position="355"/>
    </location>
</feature>
<feature type="binding site" evidence="14">
    <location>
        <begin position="193"/>
        <end position="194"/>
    </location>
    <ligand>
        <name>ATP</name>
        <dbReference type="ChEBI" id="CHEBI:30616"/>
    </ligand>
</feature>
<evidence type="ECO:0000256" key="10">
    <source>
        <dbReference type="ARBA" id="ARBA00023211"/>
    </source>
</evidence>
<comment type="caution">
    <text evidence="18">The sequence shown here is derived from an EMBL/GenBank/DDBJ whole genome shotgun (WGS) entry which is preliminary data.</text>
</comment>
<dbReference type="Gene3D" id="3.30.1490.20">
    <property type="entry name" value="ATP-grasp fold, A domain"/>
    <property type="match status" value="1"/>
</dbReference>
<dbReference type="GO" id="GO:0008360">
    <property type="term" value="P:regulation of cell shape"/>
    <property type="evidence" value="ECO:0007669"/>
    <property type="project" value="UniProtKB-KW"/>
</dbReference>
<dbReference type="PANTHER" id="PTHR23132">
    <property type="entry name" value="D-ALANINE--D-ALANINE LIGASE"/>
    <property type="match status" value="1"/>
</dbReference>
<dbReference type="Gene3D" id="3.40.50.20">
    <property type="match status" value="1"/>
</dbReference>
<dbReference type="OrthoDB" id="9813261at2"/>
<evidence type="ECO:0000256" key="6">
    <source>
        <dbReference type="ARBA" id="ARBA00022840"/>
    </source>
</evidence>
<feature type="binding site" evidence="15">
    <location>
        <position position="309"/>
    </location>
    <ligand>
        <name>Mg(2+)</name>
        <dbReference type="ChEBI" id="CHEBI:18420"/>
        <label>1</label>
    </ligand>
</feature>
<dbReference type="InterPro" id="IPR011761">
    <property type="entry name" value="ATP-grasp"/>
</dbReference>
<dbReference type="NCBIfam" id="TIGR01205">
    <property type="entry name" value="D_ala_D_alaTIGR"/>
    <property type="match status" value="1"/>
</dbReference>
<comment type="cofactor">
    <cofactor evidence="15">
        <name>Mg(2+)</name>
        <dbReference type="ChEBI" id="CHEBI:18420"/>
    </cofactor>
    <cofactor evidence="15">
        <name>Mn(2+)</name>
        <dbReference type="ChEBI" id="CHEBI:29035"/>
    </cofactor>
    <text evidence="15">Binds 2 magnesium or manganese ions per subunit.</text>
</comment>
<sequence>MTKKIRVAVVLGGRSVEHAVSCASGDGVMNALDAGEFEVVPVGITQEGQWVSVDPDAAKLAIGDGQLPQITADSGLSVAVAQNPEAPRLLVTDTAGGTSVLAEVDVVFPVLHGAYGEDGTLQGLLDMAGLAYVGSGVLSSAVAMDKEFTKRLLAADGIPVGDYVVLRAGRELTADERDRLGLPVFVKPARAGSSLGITRVTDWADLPDAVEAARRIDPKVLVEAALTDVRELECGVLADEDGGPPQTTPPFEVLEAGAEGWFDFDAKYLAGESPYDFAPELPPGVAERARELAVRVFTLLDCSDLARVDFFLREDGELLVNEINTMPGLTPKSAVPQAWAEAGVDYPALVGRLVRMAARRGPGLR</sequence>
<evidence type="ECO:0000256" key="3">
    <source>
        <dbReference type="ARBA" id="ARBA00022598"/>
    </source>
</evidence>
<feature type="active site" evidence="13">
    <location>
        <position position="17"/>
    </location>
</feature>
<dbReference type="InterPro" id="IPR016185">
    <property type="entry name" value="PreATP-grasp_dom_sf"/>
</dbReference>
<dbReference type="GO" id="GO:0046872">
    <property type="term" value="F:metal ion binding"/>
    <property type="evidence" value="ECO:0007669"/>
    <property type="project" value="UniProtKB-KW"/>
</dbReference>
<keyword evidence="9 12" id="KW-0573">Peptidoglycan synthesis</keyword>
<dbReference type="PANTHER" id="PTHR23132:SF25">
    <property type="entry name" value="D-ALANINE--D-ALANINE LIGASE A"/>
    <property type="match status" value="1"/>
</dbReference>
<dbReference type="EMBL" id="VLLL01000005">
    <property type="protein sequence ID" value="TWJ14802.1"/>
    <property type="molecule type" value="Genomic_DNA"/>
</dbReference>
<feature type="binding site" evidence="15">
    <location>
        <position position="324"/>
    </location>
    <ligand>
        <name>Mg(2+)</name>
        <dbReference type="ChEBI" id="CHEBI:18420"/>
        <label>2</label>
    </ligand>
</feature>
<dbReference type="Proteomes" id="UP000321617">
    <property type="component" value="Unassembled WGS sequence"/>
</dbReference>
<keyword evidence="8 12" id="KW-0133">Cell shape</keyword>
<feature type="binding site" evidence="15">
    <location>
        <position position="322"/>
    </location>
    <ligand>
        <name>Mg(2+)</name>
        <dbReference type="ChEBI" id="CHEBI:18420"/>
        <label>2</label>
    </ligand>
</feature>
<keyword evidence="6 16" id="KW-0067">ATP-binding</keyword>
<reference evidence="18 19" key="1">
    <citation type="journal article" date="2013" name="Stand. Genomic Sci.">
        <title>Genomic Encyclopedia of Type Strains, Phase I: The one thousand microbial genomes (KMG-I) project.</title>
        <authorList>
            <person name="Kyrpides N.C."/>
            <person name="Woyke T."/>
            <person name="Eisen J.A."/>
            <person name="Garrity G."/>
            <person name="Lilburn T.G."/>
            <person name="Beck B.J."/>
            <person name="Whitman W.B."/>
            <person name="Hugenholtz P."/>
            <person name="Klenk H.P."/>
        </authorList>
    </citation>
    <scope>NUCLEOTIDE SEQUENCE [LARGE SCALE GENOMIC DNA]</scope>
    <source>
        <strain evidence="18 19">DSM 45044</strain>
    </source>
</reference>
<dbReference type="PROSITE" id="PS50975">
    <property type="entry name" value="ATP_GRASP"/>
    <property type="match status" value="1"/>
</dbReference>
<keyword evidence="4 15" id="KW-0479">Metal-binding</keyword>
<dbReference type="GO" id="GO:0009252">
    <property type="term" value="P:peptidoglycan biosynthetic process"/>
    <property type="evidence" value="ECO:0007669"/>
    <property type="project" value="UniProtKB-UniRule"/>
</dbReference>
<evidence type="ECO:0000256" key="8">
    <source>
        <dbReference type="ARBA" id="ARBA00022960"/>
    </source>
</evidence>
<evidence type="ECO:0000256" key="7">
    <source>
        <dbReference type="ARBA" id="ARBA00022842"/>
    </source>
</evidence>
<dbReference type="InterPro" id="IPR000291">
    <property type="entry name" value="D-Ala_lig_Van_CS"/>
</dbReference>
<dbReference type="PIRSF" id="PIRSF039102">
    <property type="entry name" value="Ddl/VanB"/>
    <property type="match status" value="1"/>
</dbReference>
<dbReference type="InterPro" id="IPR011095">
    <property type="entry name" value="Dala_Dala_lig_C"/>
</dbReference>
<feature type="binding site" evidence="14">
    <location>
        <begin position="185"/>
        <end position="187"/>
    </location>
    <ligand>
        <name>ATP</name>
        <dbReference type="ChEBI" id="CHEBI:30616"/>
    </ligand>
</feature>
<keyword evidence="19" id="KW-1185">Reference proteome</keyword>
<evidence type="ECO:0000256" key="9">
    <source>
        <dbReference type="ARBA" id="ARBA00022984"/>
    </source>
</evidence>
<dbReference type="NCBIfam" id="NF002528">
    <property type="entry name" value="PRK01966.1-4"/>
    <property type="match status" value="1"/>
</dbReference>
<organism evidence="18 19">
    <name type="scientific">Stackebrandtia albiflava</name>
    <dbReference type="NCBI Taxonomy" id="406432"/>
    <lineage>
        <taxon>Bacteria</taxon>
        <taxon>Bacillati</taxon>
        <taxon>Actinomycetota</taxon>
        <taxon>Actinomycetes</taxon>
        <taxon>Glycomycetales</taxon>
        <taxon>Glycomycetaceae</taxon>
        <taxon>Stackebrandtia</taxon>
    </lineage>
</organism>
<dbReference type="SUPFAM" id="SSF52440">
    <property type="entry name" value="PreATP-grasp domain"/>
    <property type="match status" value="1"/>
</dbReference>
<dbReference type="GO" id="GO:0071555">
    <property type="term" value="P:cell wall organization"/>
    <property type="evidence" value="ECO:0007669"/>
    <property type="project" value="UniProtKB-KW"/>
</dbReference>
<dbReference type="GO" id="GO:0008716">
    <property type="term" value="F:D-alanine-D-alanine ligase activity"/>
    <property type="evidence" value="ECO:0007669"/>
    <property type="project" value="UniProtKB-UniRule"/>
</dbReference>
<feature type="binding site" evidence="14">
    <location>
        <begin position="223"/>
        <end position="231"/>
    </location>
    <ligand>
        <name>ATP</name>
        <dbReference type="ChEBI" id="CHEBI:30616"/>
    </ligand>
</feature>
<feature type="binding site" evidence="14">
    <location>
        <begin position="321"/>
        <end position="322"/>
    </location>
    <ligand>
        <name>ATP</name>
        <dbReference type="ChEBI" id="CHEBI:30616"/>
    </ligand>
</feature>
<keyword evidence="7 15" id="KW-0460">Magnesium</keyword>
<evidence type="ECO:0000256" key="4">
    <source>
        <dbReference type="ARBA" id="ARBA00022723"/>
    </source>
</evidence>
<comment type="subcellular location">
    <subcellularLocation>
        <location evidence="12">Cytoplasm</location>
    </subcellularLocation>
</comment>
<evidence type="ECO:0000313" key="19">
    <source>
        <dbReference type="Proteomes" id="UP000321617"/>
    </source>
</evidence>
<dbReference type="InterPro" id="IPR011127">
    <property type="entry name" value="Dala_Dala_lig_N"/>
</dbReference>
<keyword evidence="11 12" id="KW-0961">Cell wall biogenesis/degradation</keyword>
<evidence type="ECO:0000256" key="14">
    <source>
        <dbReference type="PIRSR" id="PIRSR039102-2"/>
    </source>
</evidence>
<dbReference type="PROSITE" id="PS00844">
    <property type="entry name" value="DALA_DALA_LIGASE_2"/>
    <property type="match status" value="1"/>
</dbReference>
<keyword evidence="12" id="KW-0963">Cytoplasm</keyword>
<comment type="function">
    <text evidence="12">Cell wall formation.</text>
</comment>
<accession>A0A562VA98</accession>
<dbReference type="GO" id="GO:0005829">
    <property type="term" value="C:cytosol"/>
    <property type="evidence" value="ECO:0007669"/>
    <property type="project" value="TreeGrafter"/>
</dbReference>
<evidence type="ECO:0000256" key="12">
    <source>
        <dbReference type="HAMAP-Rule" id="MF_00047"/>
    </source>
</evidence>
<name>A0A562VA98_9ACTN</name>
<feature type="active site" evidence="13">
    <location>
        <position position="193"/>
    </location>
</feature>
<comment type="similarity">
    <text evidence="2 12">Belongs to the D-alanine--D-alanine ligase family.</text>
</comment>
<dbReference type="SUPFAM" id="SSF56059">
    <property type="entry name" value="Glutathione synthetase ATP-binding domain-like"/>
    <property type="match status" value="1"/>
</dbReference>
<evidence type="ECO:0000256" key="1">
    <source>
        <dbReference type="ARBA" id="ARBA00001936"/>
    </source>
</evidence>
<evidence type="ECO:0000259" key="17">
    <source>
        <dbReference type="PROSITE" id="PS50975"/>
    </source>
</evidence>
<dbReference type="InterPro" id="IPR005905">
    <property type="entry name" value="D_ala_D_ala"/>
</dbReference>
<dbReference type="PROSITE" id="PS00843">
    <property type="entry name" value="DALA_DALA_LIGASE_1"/>
    <property type="match status" value="1"/>
</dbReference>